<gene>
    <name evidence="1" type="ORF">METZ01_LOCUS115445</name>
</gene>
<dbReference type="AlphaFoldDB" id="A0A381XDN3"/>
<organism evidence="1">
    <name type="scientific">marine metagenome</name>
    <dbReference type="NCBI Taxonomy" id="408172"/>
    <lineage>
        <taxon>unclassified sequences</taxon>
        <taxon>metagenomes</taxon>
        <taxon>ecological metagenomes</taxon>
    </lineage>
</organism>
<accession>A0A381XDN3</accession>
<sequence>MDTTPTLGNFNGGQLHNFPIRECGGNRLKRGLIHRVIEFG</sequence>
<proteinExistence type="predicted"/>
<evidence type="ECO:0000313" key="1">
    <source>
        <dbReference type="EMBL" id="SVA62591.1"/>
    </source>
</evidence>
<reference evidence="1" key="1">
    <citation type="submission" date="2018-05" db="EMBL/GenBank/DDBJ databases">
        <authorList>
            <person name="Lanie J.A."/>
            <person name="Ng W.-L."/>
            <person name="Kazmierczak K.M."/>
            <person name="Andrzejewski T.M."/>
            <person name="Davidsen T.M."/>
            <person name="Wayne K.J."/>
            <person name="Tettelin H."/>
            <person name="Glass J.I."/>
            <person name="Rusch D."/>
            <person name="Podicherti R."/>
            <person name="Tsui H.-C.T."/>
            <person name="Winkler M.E."/>
        </authorList>
    </citation>
    <scope>NUCLEOTIDE SEQUENCE</scope>
</reference>
<name>A0A381XDN3_9ZZZZ</name>
<dbReference type="EMBL" id="UINC01014723">
    <property type="protein sequence ID" value="SVA62591.1"/>
    <property type="molecule type" value="Genomic_DNA"/>
</dbReference>
<protein>
    <submittedName>
        <fullName evidence="1">Uncharacterized protein</fullName>
    </submittedName>
</protein>